<protein>
    <submittedName>
        <fullName evidence="2">Alpha/beta hydrolase-fold protein</fullName>
    </submittedName>
</protein>
<dbReference type="SUPFAM" id="SSF53474">
    <property type="entry name" value="alpha/beta-Hydrolases"/>
    <property type="match status" value="1"/>
</dbReference>
<evidence type="ECO:0000259" key="1">
    <source>
        <dbReference type="Pfam" id="PF12867"/>
    </source>
</evidence>
<evidence type="ECO:0000313" key="2">
    <source>
        <dbReference type="EMBL" id="MFD1875345.1"/>
    </source>
</evidence>
<dbReference type="Proteomes" id="UP001597197">
    <property type="component" value="Unassembled WGS sequence"/>
</dbReference>
<dbReference type="GO" id="GO:0016787">
    <property type="term" value="F:hydrolase activity"/>
    <property type="evidence" value="ECO:0007669"/>
    <property type="project" value="UniProtKB-KW"/>
</dbReference>
<dbReference type="InterPro" id="IPR024775">
    <property type="entry name" value="DinB-like"/>
</dbReference>
<dbReference type="SUPFAM" id="SSF109854">
    <property type="entry name" value="DinB/YfiT-like putative metalloenzymes"/>
    <property type="match status" value="1"/>
</dbReference>
<dbReference type="Pfam" id="PF12867">
    <property type="entry name" value="DinB_2"/>
    <property type="match status" value="1"/>
</dbReference>
<dbReference type="InterPro" id="IPR034660">
    <property type="entry name" value="DinB/YfiT-like"/>
</dbReference>
<evidence type="ECO:0000313" key="3">
    <source>
        <dbReference type="Proteomes" id="UP001597197"/>
    </source>
</evidence>
<dbReference type="EMBL" id="JBHUFD010000018">
    <property type="protein sequence ID" value="MFD1875345.1"/>
    <property type="molecule type" value="Genomic_DNA"/>
</dbReference>
<dbReference type="PANTHER" id="PTHR48098:SF6">
    <property type="entry name" value="FERRI-BACILLIBACTIN ESTERASE BESA"/>
    <property type="match status" value="1"/>
</dbReference>
<proteinExistence type="predicted"/>
<comment type="caution">
    <text evidence="2">The sequence shown here is derived from an EMBL/GenBank/DDBJ whole genome shotgun (WGS) entry which is preliminary data.</text>
</comment>
<dbReference type="Gene3D" id="3.40.50.1820">
    <property type="entry name" value="alpha/beta hydrolase"/>
    <property type="match status" value="1"/>
</dbReference>
<dbReference type="InterPro" id="IPR000801">
    <property type="entry name" value="Esterase-like"/>
</dbReference>
<keyword evidence="3" id="KW-1185">Reference proteome</keyword>
<keyword evidence="2" id="KW-0378">Hydrolase</keyword>
<dbReference type="InterPro" id="IPR050583">
    <property type="entry name" value="Mycobacterial_A85_antigen"/>
</dbReference>
<name>A0ABW4R0P6_9BACT</name>
<reference evidence="3" key="1">
    <citation type="journal article" date="2019" name="Int. J. Syst. Evol. Microbiol.">
        <title>The Global Catalogue of Microorganisms (GCM) 10K type strain sequencing project: providing services to taxonomists for standard genome sequencing and annotation.</title>
        <authorList>
            <consortium name="The Broad Institute Genomics Platform"/>
            <consortium name="The Broad Institute Genome Sequencing Center for Infectious Disease"/>
            <person name="Wu L."/>
            <person name="Ma J."/>
        </authorList>
    </citation>
    <scope>NUCLEOTIDE SEQUENCE [LARGE SCALE GENOMIC DNA]</scope>
    <source>
        <strain evidence="3">CGMCC 1.15795</strain>
    </source>
</reference>
<accession>A0ABW4R0P6</accession>
<feature type="domain" description="DinB-like" evidence="1">
    <location>
        <begin position="362"/>
        <end position="496"/>
    </location>
</feature>
<gene>
    <name evidence="2" type="ORF">ACFSDX_23130</name>
</gene>
<dbReference type="RefSeq" id="WP_382317932.1">
    <property type="nucleotide sequence ID" value="NZ_JBHUFD010000018.1"/>
</dbReference>
<dbReference type="InterPro" id="IPR029058">
    <property type="entry name" value="AB_hydrolase_fold"/>
</dbReference>
<dbReference type="PANTHER" id="PTHR48098">
    <property type="entry name" value="ENTEROCHELIN ESTERASE-RELATED"/>
    <property type="match status" value="1"/>
</dbReference>
<dbReference type="Pfam" id="PF00756">
    <property type="entry name" value="Esterase"/>
    <property type="match status" value="1"/>
</dbReference>
<dbReference type="Gene3D" id="1.20.120.450">
    <property type="entry name" value="dinb family like domain"/>
    <property type="match status" value="1"/>
</dbReference>
<sequence>MAVFRFQSPRGTTVAVRRDESLFSIRLGRVVRLDVVLPPGFNPAAAQPYPVLYLNDGQDLQRLQLPVTLNYLYRRQAVRPFVLVAVHAADRLQEYGVAARPDYLGRGSRAGRYTEFVLSELLPYVQAHYHASTDPAEAVVAGMSLGGLTAFDLAWHHPEAFARAGSFSGSFWWRARGLNDGYTDADRLMHSLVRARSPWRSQQFWLQTGTEDETSDRNNNGIIDAIEDTLDLMAALERQGLPQAAVRYVEVPGGRHHQDTWGAVMPDFLRWAFGRPGVDTQDYVRRHRISPHLVAGKRHLRRRPRGAERLGFRYLANGRAATTFAAMPAPATLARPAAGTYQPYAQGYLDLIAEGADPLTLLRQQPAELHRDLVRLTEAQALMRYAPGKWTPKEMLQHMIDTERIFTYRALRFARGDAQSLPGFDENDFAANSEANDRPMSQLLTEYHAVRAATLALFGSFTEAQFDRVGLANGGATSVRALVFITAGHERHHLGILRERYWPVLPAAEPGGAQHPAAALR</sequence>
<organism evidence="2 3">
    <name type="scientific">Hymenobacter bucti</name>
    <dbReference type="NCBI Taxonomy" id="1844114"/>
    <lineage>
        <taxon>Bacteria</taxon>
        <taxon>Pseudomonadati</taxon>
        <taxon>Bacteroidota</taxon>
        <taxon>Cytophagia</taxon>
        <taxon>Cytophagales</taxon>
        <taxon>Hymenobacteraceae</taxon>
        <taxon>Hymenobacter</taxon>
    </lineage>
</organism>